<feature type="signal peptide" evidence="2">
    <location>
        <begin position="1"/>
        <end position="21"/>
    </location>
</feature>
<dbReference type="Proteomes" id="UP000199608">
    <property type="component" value="Unassembled WGS sequence"/>
</dbReference>
<organism evidence="4 5">
    <name type="scientific">Desulfobacula phenolica</name>
    <dbReference type="NCBI Taxonomy" id="90732"/>
    <lineage>
        <taxon>Bacteria</taxon>
        <taxon>Pseudomonadati</taxon>
        <taxon>Thermodesulfobacteriota</taxon>
        <taxon>Desulfobacteria</taxon>
        <taxon>Desulfobacterales</taxon>
        <taxon>Desulfobacteraceae</taxon>
        <taxon>Desulfobacula</taxon>
    </lineage>
</organism>
<dbReference type="EMBL" id="FNLL01000003">
    <property type="protein sequence ID" value="SDT97366.1"/>
    <property type="molecule type" value="Genomic_DNA"/>
</dbReference>
<keyword evidence="1" id="KW-0812">Transmembrane</keyword>
<reference evidence="5" key="1">
    <citation type="submission" date="2016-10" db="EMBL/GenBank/DDBJ databases">
        <authorList>
            <person name="Varghese N."/>
            <person name="Submissions S."/>
        </authorList>
    </citation>
    <scope>NUCLEOTIDE SEQUENCE [LARGE SCALE GENOMIC DNA]</scope>
    <source>
        <strain evidence="5">DSM 3384</strain>
    </source>
</reference>
<protein>
    <submittedName>
        <fullName evidence="4">PEP-CTERM protein-sorting domain-containing protein</fullName>
    </submittedName>
</protein>
<gene>
    <name evidence="4" type="ORF">SAMN04487931_103290</name>
</gene>
<accession>A0A1H2EQG4</accession>
<feature type="chain" id="PRO_5011564084" evidence="2">
    <location>
        <begin position="22"/>
        <end position="317"/>
    </location>
</feature>
<dbReference type="AlphaFoldDB" id="A0A1H2EQG4"/>
<dbReference type="NCBIfam" id="TIGR02595">
    <property type="entry name" value="PEP_CTERM"/>
    <property type="match status" value="1"/>
</dbReference>
<keyword evidence="5" id="KW-1185">Reference proteome</keyword>
<evidence type="ECO:0000256" key="1">
    <source>
        <dbReference type="SAM" id="Phobius"/>
    </source>
</evidence>
<dbReference type="InterPro" id="IPR013424">
    <property type="entry name" value="Ice-binding_C"/>
</dbReference>
<evidence type="ECO:0000256" key="2">
    <source>
        <dbReference type="SAM" id="SignalP"/>
    </source>
</evidence>
<proteinExistence type="predicted"/>
<feature type="domain" description="Ice-binding protein C-terminal" evidence="3">
    <location>
        <begin position="289"/>
        <end position="311"/>
    </location>
</feature>
<keyword evidence="2" id="KW-0732">Signal</keyword>
<evidence type="ECO:0000313" key="5">
    <source>
        <dbReference type="Proteomes" id="UP000199608"/>
    </source>
</evidence>
<dbReference type="RefSeq" id="WP_092231772.1">
    <property type="nucleotide sequence ID" value="NZ_FNLL01000003.1"/>
</dbReference>
<sequence>MKKIKILLTFLCIMAGIGIMANSGSAYLLQEGDNTLFFKNFETVFDSAGNELNFDTATPPTLQIGDHFVGIIDVQEITVGGTSTWFKSGTEQLTGLFAQRIEAIYAPNKDPYDANNSLTHIVLGAPTVSTFNPLGGGSFTTGLTGDESMALYYDTGATLFESNGSIVNDVAKATDGSLWMTLGYNNSGTDDISDDDGYNYSHTAQLGTTVNNFTGENWAALNVYRNLFGELLTGDMNDPNENEIDNIIAGLLTDVYLSGEFEGNPDWLAETRTSPWVFASNDPAHIGIIPEPTTIFLFGSGLLCLAGFARRKTRNLS</sequence>
<evidence type="ECO:0000259" key="3">
    <source>
        <dbReference type="Pfam" id="PF07589"/>
    </source>
</evidence>
<dbReference type="Pfam" id="PF07589">
    <property type="entry name" value="PEP-CTERM"/>
    <property type="match status" value="1"/>
</dbReference>
<keyword evidence="1" id="KW-1133">Transmembrane helix</keyword>
<keyword evidence="1" id="KW-0472">Membrane</keyword>
<evidence type="ECO:0000313" key="4">
    <source>
        <dbReference type="EMBL" id="SDT97366.1"/>
    </source>
</evidence>
<name>A0A1H2EQG4_9BACT</name>
<feature type="transmembrane region" description="Helical" evidence="1">
    <location>
        <begin position="293"/>
        <end position="309"/>
    </location>
</feature>